<evidence type="ECO:0000256" key="3">
    <source>
        <dbReference type="ARBA" id="ARBA00022989"/>
    </source>
</evidence>
<feature type="transmembrane region" description="Helical" evidence="5">
    <location>
        <begin position="68"/>
        <end position="88"/>
    </location>
</feature>
<evidence type="ECO:0000313" key="8">
    <source>
        <dbReference type="EMBL" id="KMZ56473.1"/>
    </source>
</evidence>
<dbReference type="GO" id="GO:0016020">
    <property type="term" value="C:membrane"/>
    <property type="evidence" value="ECO:0007669"/>
    <property type="project" value="UniProtKB-SubCell"/>
</dbReference>
<name>A0A0K9NIM0_ZOSMR</name>
<dbReference type="Gene3D" id="1.20.1560.10">
    <property type="entry name" value="ABC transporter type 1, transmembrane domain"/>
    <property type="match status" value="1"/>
</dbReference>
<dbReference type="Proteomes" id="UP000036987">
    <property type="component" value="Unassembled WGS sequence"/>
</dbReference>
<comment type="caution">
    <text evidence="8">The sequence shown here is derived from an EMBL/GenBank/DDBJ whole genome shotgun (WGS) entry which is preliminary data.</text>
</comment>
<proteinExistence type="predicted"/>
<dbReference type="STRING" id="29655.A0A0K9NIM0"/>
<dbReference type="PANTHER" id="PTHR24221:SF518">
    <property type="entry name" value="ABC TRANSPORTER B FAMILY MEMBER 2"/>
    <property type="match status" value="1"/>
</dbReference>
<reference evidence="9" key="1">
    <citation type="journal article" date="2016" name="Nature">
        <title>The genome of the seagrass Zostera marina reveals angiosperm adaptation to the sea.</title>
        <authorList>
            <person name="Olsen J.L."/>
            <person name="Rouze P."/>
            <person name="Verhelst B."/>
            <person name="Lin Y.-C."/>
            <person name="Bayer T."/>
            <person name="Collen J."/>
            <person name="Dattolo E."/>
            <person name="De Paoli E."/>
            <person name="Dittami S."/>
            <person name="Maumus F."/>
            <person name="Michel G."/>
            <person name="Kersting A."/>
            <person name="Lauritano C."/>
            <person name="Lohaus R."/>
            <person name="Toepel M."/>
            <person name="Tonon T."/>
            <person name="Vanneste K."/>
            <person name="Amirebrahimi M."/>
            <person name="Brakel J."/>
            <person name="Bostroem C."/>
            <person name="Chovatia M."/>
            <person name="Grimwood J."/>
            <person name="Jenkins J.W."/>
            <person name="Jueterbock A."/>
            <person name="Mraz A."/>
            <person name="Stam W.T."/>
            <person name="Tice H."/>
            <person name="Bornberg-Bauer E."/>
            <person name="Green P.J."/>
            <person name="Pearson G.A."/>
            <person name="Procaccini G."/>
            <person name="Duarte C.M."/>
            <person name="Schmutz J."/>
            <person name="Reusch T.B.H."/>
            <person name="Van de Peer Y."/>
        </authorList>
    </citation>
    <scope>NUCLEOTIDE SEQUENCE [LARGE SCALE GENOMIC DNA]</scope>
    <source>
        <strain evidence="9">cv. Finnish</strain>
    </source>
</reference>
<dbReference type="GO" id="GO:0016887">
    <property type="term" value="F:ATP hydrolysis activity"/>
    <property type="evidence" value="ECO:0007669"/>
    <property type="project" value="InterPro"/>
</dbReference>
<evidence type="ECO:0000256" key="2">
    <source>
        <dbReference type="ARBA" id="ARBA00022692"/>
    </source>
</evidence>
<dbReference type="Pfam" id="PF00005">
    <property type="entry name" value="ABC_tran"/>
    <property type="match status" value="1"/>
</dbReference>
<dbReference type="SUPFAM" id="SSF52540">
    <property type="entry name" value="P-loop containing nucleoside triphosphate hydrolases"/>
    <property type="match status" value="1"/>
</dbReference>
<dbReference type="InterPro" id="IPR036640">
    <property type="entry name" value="ABC1_TM_sf"/>
</dbReference>
<feature type="domain" description="ABC transporter" evidence="6">
    <location>
        <begin position="168"/>
        <end position="214"/>
    </location>
</feature>
<accession>A0A0K9NIM0</accession>
<dbReference type="PANTHER" id="PTHR24221">
    <property type="entry name" value="ATP-BINDING CASSETTE SUB-FAMILY B"/>
    <property type="match status" value="1"/>
</dbReference>
<sequence>MRSIGWFDDMRNASSILSSRLETDARLLRTIAVDRSTILIQNDKIIGLYSRELEKPSRRSFRRGEISGIFYGVTQFFLFSSYGLTLWYRSVFMGRGEASFRSVMKYFMALAMGETLALAPDIVKENQTASSVFEVLDRNTTVASDVGEDVPKVDGFHYPSRPDIIIFEDFNLKVKARKSMVLVGSSGSGKSTVISLLLRFYDPTSGKILIDGMSWFIFINR</sequence>
<dbReference type="SUPFAM" id="SSF90123">
    <property type="entry name" value="ABC transporter transmembrane region"/>
    <property type="match status" value="1"/>
</dbReference>
<dbReference type="OrthoDB" id="682012at2759"/>
<keyword evidence="9" id="KW-1185">Reference proteome</keyword>
<dbReference type="InterPro" id="IPR003439">
    <property type="entry name" value="ABC_transporter-like_ATP-bd"/>
</dbReference>
<keyword evidence="3 5" id="KW-1133">Transmembrane helix</keyword>
<dbReference type="InterPro" id="IPR011527">
    <property type="entry name" value="ABC1_TM_dom"/>
</dbReference>
<keyword evidence="4 5" id="KW-0472">Membrane</keyword>
<dbReference type="OMA" id="SHIGEYF"/>
<organism evidence="8 9">
    <name type="scientific">Zostera marina</name>
    <name type="common">Eelgrass</name>
    <dbReference type="NCBI Taxonomy" id="29655"/>
    <lineage>
        <taxon>Eukaryota</taxon>
        <taxon>Viridiplantae</taxon>
        <taxon>Streptophyta</taxon>
        <taxon>Embryophyta</taxon>
        <taxon>Tracheophyta</taxon>
        <taxon>Spermatophyta</taxon>
        <taxon>Magnoliopsida</taxon>
        <taxon>Liliopsida</taxon>
        <taxon>Zosteraceae</taxon>
        <taxon>Zostera</taxon>
    </lineage>
</organism>
<dbReference type="InterPro" id="IPR039421">
    <property type="entry name" value="Type_1_exporter"/>
</dbReference>
<evidence type="ECO:0008006" key="10">
    <source>
        <dbReference type="Google" id="ProtNLM"/>
    </source>
</evidence>
<comment type="subcellular location">
    <subcellularLocation>
        <location evidence="1">Membrane</location>
        <topology evidence="1">Multi-pass membrane protein</topology>
    </subcellularLocation>
</comment>
<dbReference type="InterPro" id="IPR027417">
    <property type="entry name" value="P-loop_NTPase"/>
</dbReference>
<evidence type="ECO:0000313" key="9">
    <source>
        <dbReference type="Proteomes" id="UP000036987"/>
    </source>
</evidence>
<dbReference type="Gene3D" id="3.40.50.300">
    <property type="entry name" value="P-loop containing nucleotide triphosphate hydrolases"/>
    <property type="match status" value="1"/>
</dbReference>
<gene>
    <name evidence="8" type="ORF">ZOSMA_95G00690</name>
</gene>
<evidence type="ECO:0000256" key="5">
    <source>
        <dbReference type="SAM" id="Phobius"/>
    </source>
</evidence>
<dbReference type="GO" id="GO:0005524">
    <property type="term" value="F:ATP binding"/>
    <property type="evidence" value="ECO:0007669"/>
    <property type="project" value="InterPro"/>
</dbReference>
<feature type="domain" description="ABC transmembrane type-1" evidence="7">
    <location>
        <begin position="48"/>
        <end position="112"/>
    </location>
</feature>
<dbReference type="AlphaFoldDB" id="A0A0K9NIM0"/>
<evidence type="ECO:0000259" key="6">
    <source>
        <dbReference type="Pfam" id="PF00005"/>
    </source>
</evidence>
<dbReference type="EMBL" id="LFYR01002184">
    <property type="protein sequence ID" value="KMZ56473.1"/>
    <property type="molecule type" value="Genomic_DNA"/>
</dbReference>
<protein>
    <recommendedName>
        <fullName evidence="10">ABC transmembrane type-1 domain-containing protein</fullName>
    </recommendedName>
</protein>
<evidence type="ECO:0000256" key="1">
    <source>
        <dbReference type="ARBA" id="ARBA00004141"/>
    </source>
</evidence>
<evidence type="ECO:0000256" key="4">
    <source>
        <dbReference type="ARBA" id="ARBA00023136"/>
    </source>
</evidence>
<evidence type="ECO:0000259" key="7">
    <source>
        <dbReference type="Pfam" id="PF00664"/>
    </source>
</evidence>
<dbReference type="Pfam" id="PF00664">
    <property type="entry name" value="ABC_membrane"/>
    <property type="match status" value="1"/>
</dbReference>
<keyword evidence="2 5" id="KW-0812">Transmembrane</keyword>
<dbReference type="GO" id="GO:0140359">
    <property type="term" value="F:ABC-type transporter activity"/>
    <property type="evidence" value="ECO:0007669"/>
    <property type="project" value="InterPro"/>
</dbReference>